<dbReference type="PANTHER" id="PTHR42905:SF5">
    <property type="entry name" value="CARBOXYVINYL-CARBOXYPHOSPHONATE PHOSPHORYLMUTASE, CHLOROPLASTIC"/>
    <property type="match status" value="1"/>
</dbReference>
<feature type="region of interest" description="Disordered" evidence="3">
    <location>
        <begin position="27"/>
        <end position="47"/>
    </location>
</feature>
<gene>
    <name evidence="4" type="ORF">Tsubulata_002100</name>
</gene>
<dbReference type="GO" id="GO:0004451">
    <property type="term" value="F:isocitrate lyase activity"/>
    <property type="evidence" value="ECO:0007669"/>
    <property type="project" value="UniProtKB-EC"/>
</dbReference>
<name>A0A9Q0G1U4_9ROSI</name>
<dbReference type="CDD" id="cd00377">
    <property type="entry name" value="ICL_PEPM"/>
    <property type="match status" value="1"/>
</dbReference>
<evidence type="ECO:0000256" key="2">
    <source>
        <dbReference type="ARBA" id="ARBA00061405"/>
    </source>
</evidence>
<dbReference type="EMBL" id="JAKUCV010002712">
    <property type="protein sequence ID" value="KAJ4841692.1"/>
    <property type="molecule type" value="Genomic_DNA"/>
</dbReference>
<evidence type="ECO:0000256" key="1">
    <source>
        <dbReference type="ARBA" id="ARBA00023531"/>
    </source>
</evidence>
<keyword evidence="5" id="KW-1185">Reference proteome</keyword>
<comment type="caution">
    <text evidence="4">The sequence shown here is derived from an EMBL/GenBank/DDBJ whole genome shotgun (WGS) entry which is preliminary data.</text>
</comment>
<evidence type="ECO:0000256" key="3">
    <source>
        <dbReference type="SAM" id="MobiDB-lite"/>
    </source>
</evidence>
<comment type="catalytic activity">
    <reaction evidence="1">
        <text>D-threo-isocitrate = glyoxylate + succinate</text>
        <dbReference type="Rhea" id="RHEA:13245"/>
        <dbReference type="ChEBI" id="CHEBI:15562"/>
        <dbReference type="ChEBI" id="CHEBI:30031"/>
        <dbReference type="ChEBI" id="CHEBI:36655"/>
        <dbReference type="EC" id="4.1.3.1"/>
    </reaction>
</comment>
<dbReference type="InterPro" id="IPR015813">
    <property type="entry name" value="Pyrv/PenolPyrv_kinase-like_dom"/>
</dbReference>
<proteinExistence type="inferred from homology"/>
<evidence type="ECO:0008006" key="6">
    <source>
        <dbReference type="Google" id="ProtNLM"/>
    </source>
</evidence>
<evidence type="ECO:0000313" key="4">
    <source>
        <dbReference type="EMBL" id="KAJ4841692.1"/>
    </source>
</evidence>
<dbReference type="Gene3D" id="3.20.20.60">
    <property type="entry name" value="Phosphoenolpyruvate-binding domains"/>
    <property type="match status" value="1"/>
</dbReference>
<sequence length="342" mass="36680">MSIATTIVSAKPASAFLVPKRRNHVGASPSTVRMQASSSPSSSSTTRMHRLIEDQGIVLMPGCYDALSAAIVQNTGFSAGFISGYALSASLLGKPDFGLLTPPEMAATARMVCAAAPLIPIIADADTGGGNALNVQRTIKDLIASGAAGCFLEDQAWPKKCGHMRGKQVIPAEEHAAKIASARDAIGDSDFFLVARTDARATSAKTGLSDAISRANLYMDAGADACFVEAPRDDEELKEIGRKTKGYRVCNMIEGGVTPLHTPEELKSMGFHLIVHPLTALYASAHALLDVLKTLKENGTTRDHLEKMATFQDFNQLVNLESWFELEARYSRIKNNVFPVRQ</sequence>
<dbReference type="FunFam" id="3.20.20.60:FF:000009">
    <property type="entry name" value="2-methylisocitrate lyase"/>
    <property type="match status" value="1"/>
</dbReference>
<comment type="similarity">
    <text evidence="2">Belongs to the isocitrate lyase/PEP mutase superfamily.</text>
</comment>
<dbReference type="PROSITE" id="PS00161">
    <property type="entry name" value="ISOCITRATE_LYASE"/>
    <property type="match status" value="1"/>
</dbReference>
<dbReference type="Pfam" id="PF13714">
    <property type="entry name" value="PEP_mutase"/>
    <property type="match status" value="1"/>
</dbReference>
<reference evidence="4" key="1">
    <citation type="submission" date="2022-02" db="EMBL/GenBank/DDBJ databases">
        <authorList>
            <person name="Henning P.M."/>
            <person name="McCubbin A.G."/>
            <person name="Shore J.S."/>
        </authorList>
    </citation>
    <scope>NUCLEOTIDE SEQUENCE</scope>
    <source>
        <strain evidence="4">F60SS</strain>
        <tissue evidence="4">Leaves</tissue>
    </source>
</reference>
<dbReference type="InterPro" id="IPR040442">
    <property type="entry name" value="Pyrv_kinase-like_dom_sf"/>
</dbReference>
<dbReference type="SUPFAM" id="SSF51621">
    <property type="entry name" value="Phosphoenolpyruvate/pyruvate domain"/>
    <property type="match status" value="1"/>
</dbReference>
<dbReference type="InterPro" id="IPR018523">
    <property type="entry name" value="Isocitrate_lyase_ph_CS"/>
</dbReference>
<evidence type="ECO:0000313" key="5">
    <source>
        <dbReference type="Proteomes" id="UP001141552"/>
    </source>
</evidence>
<organism evidence="4 5">
    <name type="scientific">Turnera subulata</name>
    <dbReference type="NCBI Taxonomy" id="218843"/>
    <lineage>
        <taxon>Eukaryota</taxon>
        <taxon>Viridiplantae</taxon>
        <taxon>Streptophyta</taxon>
        <taxon>Embryophyta</taxon>
        <taxon>Tracheophyta</taxon>
        <taxon>Spermatophyta</taxon>
        <taxon>Magnoliopsida</taxon>
        <taxon>eudicotyledons</taxon>
        <taxon>Gunneridae</taxon>
        <taxon>Pentapetalae</taxon>
        <taxon>rosids</taxon>
        <taxon>fabids</taxon>
        <taxon>Malpighiales</taxon>
        <taxon>Passifloraceae</taxon>
        <taxon>Turnera</taxon>
    </lineage>
</organism>
<protein>
    <recommendedName>
        <fullName evidence="6">Isocitrate lyase</fullName>
    </recommendedName>
</protein>
<dbReference type="PANTHER" id="PTHR42905">
    <property type="entry name" value="PHOSPHOENOLPYRUVATE CARBOXYLASE"/>
    <property type="match status" value="1"/>
</dbReference>
<dbReference type="OrthoDB" id="429143at2759"/>
<accession>A0A9Q0G1U4</accession>
<dbReference type="InterPro" id="IPR039556">
    <property type="entry name" value="ICL/PEPM"/>
</dbReference>
<reference evidence="4" key="2">
    <citation type="journal article" date="2023" name="Plants (Basel)">
        <title>Annotation of the Turnera subulata (Passifloraceae) Draft Genome Reveals the S-Locus Evolved after the Divergence of Turneroideae from Passifloroideae in a Stepwise Manner.</title>
        <authorList>
            <person name="Henning P.M."/>
            <person name="Roalson E.H."/>
            <person name="Mir W."/>
            <person name="McCubbin A.G."/>
            <person name="Shore J.S."/>
        </authorList>
    </citation>
    <scope>NUCLEOTIDE SEQUENCE</scope>
    <source>
        <strain evidence="4">F60SS</strain>
    </source>
</reference>
<dbReference type="Proteomes" id="UP001141552">
    <property type="component" value="Unassembled WGS sequence"/>
</dbReference>
<dbReference type="AlphaFoldDB" id="A0A9Q0G1U4"/>